<proteinExistence type="inferred from homology"/>
<reference evidence="10 11" key="1">
    <citation type="submission" date="2020-08" db="EMBL/GenBank/DDBJ databases">
        <title>Sequencing the genomes of 1000 actinobacteria strains.</title>
        <authorList>
            <person name="Klenk H.-P."/>
        </authorList>
    </citation>
    <scope>NUCLEOTIDE SEQUENCE [LARGE SCALE GENOMIC DNA]</scope>
    <source>
        <strain evidence="10 11">DSM 46659</strain>
    </source>
</reference>
<evidence type="ECO:0000313" key="11">
    <source>
        <dbReference type="Proteomes" id="UP000546642"/>
    </source>
</evidence>
<evidence type="ECO:0000256" key="6">
    <source>
        <dbReference type="SAM" id="MobiDB-lite"/>
    </source>
</evidence>
<dbReference type="PANTHER" id="PTHR33602:SF1">
    <property type="entry name" value="REGULATORY PROTEIN RECX FAMILY PROTEIN"/>
    <property type="match status" value="1"/>
</dbReference>
<feature type="compositionally biased region" description="Basic and acidic residues" evidence="6">
    <location>
        <begin position="24"/>
        <end position="33"/>
    </location>
</feature>
<dbReference type="GO" id="GO:0006282">
    <property type="term" value="P:regulation of DNA repair"/>
    <property type="evidence" value="ECO:0007669"/>
    <property type="project" value="UniProtKB-UniRule"/>
</dbReference>
<gene>
    <name evidence="5" type="primary">recX</name>
    <name evidence="10" type="ORF">HNR23_000854</name>
</gene>
<accession>A0A7X0D558</accession>
<feature type="domain" description="RecX second three-helical" evidence="7">
    <location>
        <begin position="79"/>
        <end position="119"/>
    </location>
</feature>
<dbReference type="PANTHER" id="PTHR33602">
    <property type="entry name" value="REGULATORY PROTEIN RECX FAMILY PROTEIN"/>
    <property type="match status" value="1"/>
</dbReference>
<name>A0A7X0D558_9ACTN</name>
<evidence type="ECO:0000256" key="2">
    <source>
        <dbReference type="ARBA" id="ARBA00009695"/>
    </source>
</evidence>
<dbReference type="Gene3D" id="1.10.10.10">
    <property type="entry name" value="Winged helix-like DNA-binding domain superfamily/Winged helix DNA-binding domain"/>
    <property type="match status" value="2"/>
</dbReference>
<evidence type="ECO:0000259" key="8">
    <source>
        <dbReference type="Pfam" id="PF21981"/>
    </source>
</evidence>
<dbReference type="EMBL" id="JACHDS010000001">
    <property type="protein sequence ID" value="MBB6170794.1"/>
    <property type="molecule type" value="Genomic_DNA"/>
</dbReference>
<feature type="region of interest" description="Disordered" evidence="6">
    <location>
        <begin position="1"/>
        <end position="34"/>
    </location>
</feature>
<dbReference type="Pfam" id="PF21981">
    <property type="entry name" value="RecX_HTH3"/>
    <property type="match status" value="1"/>
</dbReference>
<dbReference type="Pfam" id="PF21982">
    <property type="entry name" value="RecX_HTH1"/>
    <property type="match status" value="1"/>
</dbReference>
<dbReference type="NCBIfam" id="NF001061">
    <property type="entry name" value="PRK00117.5-1"/>
    <property type="match status" value="1"/>
</dbReference>
<evidence type="ECO:0000259" key="7">
    <source>
        <dbReference type="Pfam" id="PF02631"/>
    </source>
</evidence>
<evidence type="ECO:0000313" key="10">
    <source>
        <dbReference type="EMBL" id="MBB6170794.1"/>
    </source>
</evidence>
<dbReference type="RefSeq" id="WP_246421583.1">
    <property type="nucleotide sequence ID" value="NZ_JACHDS010000001.1"/>
</dbReference>
<feature type="domain" description="RecX third three-helical" evidence="8">
    <location>
        <begin position="128"/>
        <end position="173"/>
    </location>
</feature>
<sequence>MPDPLVSADGEQPEQEGDPAGATRPDDDPEAKARGICLRLLTSAPRTRAQLEQALRRRGIPEDVTESVLGRFGEVGLIDDAAFAGAWVDSRHAGRGLGRRALAAELRRRGVAEETVRDAVDDISADQEEAAARRLVRRKLDSTRGAPDEARVRRAMGMLARKGYPAGLAYRVVREELESEGSGFQLPDPDLGP</sequence>
<dbReference type="HAMAP" id="MF_01114">
    <property type="entry name" value="RecX"/>
    <property type="match status" value="1"/>
</dbReference>
<comment type="caution">
    <text evidence="10">The sequence shown here is derived from an EMBL/GenBank/DDBJ whole genome shotgun (WGS) entry which is preliminary data.</text>
</comment>
<dbReference type="AlphaFoldDB" id="A0A7X0D558"/>
<protein>
    <recommendedName>
        <fullName evidence="3 5">Regulatory protein RecX</fullName>
    </recommendedName>
</protein>
<keyword evidence="11" id="KW-1185">Reference proteome</keyword>
<comment type="function">
    <text evidence="5">Modulates RecA activity.</text>
</comment>
<evidence type="ECO:0000259" key="9">
    <source>
        <dbReference type="Pfam" id="PF21982"/>
    </source>
</evidence>
<evidence type="ECO:0000256" key="3">
    <source>
        <dbReference type="ARBA" id="ARBA00018111"/>
    </source>
</evidence>
<feature type="domain" description="RecX first three-helical" evidence="9">
    <location>
        <begin position="33"/>
        <end position="71"/>
    </location>
</feature>
<dbReference type="InterPro" id="IPR053925">
    <property type="entry name" value="RecX_HTH_3rd"/>
</dbReference>
<evidence type="ECO:0000256" key="5">
    <source>
        <dbReference type="HAMAP-Rule" id="MF_01114"/>
    </source>
</evidence>
<keyword evidence="4 5" id="KW-0963">Cytoplasm</keyword>
<comment type="similarity">
    <text evidence="2 5">Belongs to the RecX family.</text>
</comment>
<dbReference type="InterPro" id="IPR053924">
    <property type="entry name" value="RecX_HTH_2nd"/>
</dbReference>
<dbReference type="InterPro" id="IPR036388">
    <property type="entry name" value="WH-like_DNA-bd_sf"/>
</dbReference>
<dbReference type="GO" id="GO:0005737">
    <property type="term" value="C:cytoplasm"/>
    <property type="evidence" value="ECO:0007669"/>
    <property type="project" value="UniProtKB-SubCell"/>
</dbReference>
<evidence type="ECO:0000256" key="1">
    <source>
        <dbReference type="ARBA" id="ARBA00004496"/>
    </source>
</evidence>
<evidence type="ECO:0000256" key="4">
    <source>
        <dbReference type="ARBA" id="ARBA00022490"/>
    </source>
</evidence>
<dbReference type="InterPro" id="IPR053926">
    <property type="entry name" value="RecX_HTH_1st"/>
</dbReference>
<dbReference type="Pfam" id="PF02631">
    <property type="entry name" value="RecX_HTH2"/>
    <property type="match status" value="1"/>
</dbReference>
<dbReference type="Proteomes" id="UP000546642">
    <property type="component" value="Unassembled WGS sequence"/>
</dbReference>
<organism evidence="10 11">
    <name type="scientific">Nocardiopsis mwathae</name>
    <dbReference type="NCBI Taxonomy" id="1472723"/>
    <lineage>
        <taxon>Bacteria</taxon>
        <taxon>Bacillati</taxon>
        <taxon>Actinomycetota</taxon>
        <taxon>Actinomycetes</taxon>
        <taxon>Streptosporangiales</taxon>
        <taxon>Nocardiopsidaceae</taxon>
        <taxon>Nocardiopsis</taxon>
    </lineage>
</organism>
<comment type="subcellular location">
    <subcellularLocation>
        <location evidence="1 5">Cytoplasm</location>
    </subcellularLocation>
</comment>
<dbReference type="InterPro" id="IPR003783">
    <property type="entry name" value="Regulatory_RecX"/>
</dbReference>